<accession>A0A6P7TTK9</accession>
<dbReference type="PANTHER" id="PTHR45913:SF19">
    <property type="entry name" value="LOW QUALITY PROTEIN: ZINC FINGER BED DOMAIN-CONTAINING PROTEIN 5-LIKE"/>
    <property type="match status" value="1"/>
</dbReference>
<sequence>MFREIAATELGLIPISNTSVSRLIKDMFDDIETLLVRRIKKSEFFPFQVDKSSDITRMQFSVLFRYMDDESIIEDFFPQRVVETTKGYDIFNLINSYFEHLKLDWNECMGICTDGVLSGTGDDRDFVSVAKNKNPYLIHKHYFIHHEACFGQGRKNYQLYQNESVVITIALGTL</sequence>
<dbReference type="KEGG" id="osn:115228688"/>
<gene>
    <name evidence="2" type="primary">LOC115228688</name>
</gene>
<dbReference type="PANTHER" id="PTHR45913">
    <property type="entry name" value="EPM2A-INTERACTING PROTEIN 1"/>
    <property type="match status" value="1"/>
</dbReference>
<keyword evidence="1" id="KW-1185">Reference proteome</keyword>
<evidence type="ECO:0000313" key="2">
    <source>
        <dbReference type="RefSeq" id="XP_029655078.1"/>
    </source>
</evidence>
<evidence type="ECO:0000313" key="1">
    <source>
        <dbReference type="Proteomes" id="UP000515154"/>
    </source>
</evidence>
<dbReference type="AlphaFoldDB" id="A0A6P7TTK9"/>
<dbReference type="RefSeq" id="XP_029655078.1">
    <property type="nucleotide sequence ID" value="XM_029799218.1"/>
</dbReference>
<dbReference type="Proteomes" id="UP000515154">
    <property type="component" value="Unplaced"/>
</dbReference>
<proteinExistence type="predicted"/>
<name>A0A6P7TTK9_9MOLL</name>
<reference evidence="2" key="1">
    <citation type="submission" date="2025-08" db="UniProtKB">
        <authorList>
            <consortium name="RefSeq"/>
        </authorList>
    </citation>
    <scope>IDENTIFICATION</scope>
</reference>
<organism evidence="1 2">
    <name type="scientific">Octopus sinensis</name>
    <name type="common">East Asian common octopus</name>
    <dbReference type="NCBI Taxonomy" id="2607531"/>
    <lineage>
        <taxon>Eukaryota</taxon>
        <taxon>Metazoa</taxon>
        <taxon>Spiralia</taxon>
        <taxon>Lophotrochozoa</taxon>
        <taxon>Mollusca</taxon>
        <taxon>Cephalopoda</taxon>
        <taxon>Coleoidea</taxon>
        <taxon>Octopodiformes</taxon>
        <taxon>Octopoda</taxon>
        <taxon>Incirrata</taxon>
        <taxon>Octopodidae</taxon>
        <taxon>Octopus</taxon>
    </lineage>
</organism>
<protein>
    <submittedName>
        <fullName evidence="2">Zinc finger BED domain-containing protein 5-like</fullName>
    </submittedName>
</protein>